<dbReference type="RefSeq" id="XP_018134405.1">
    <property type="nucleotide sequence ID" value="XM_018270622.2"/>
</dbReference>
<reference evidence="2 3" key="1">
    <citation type="submission" date="2016-03" db="EMBL/GenBank/DDBJ databases">
        <title>Comparative genomics of Pseudogymnoascus destructans, the fungus causing white-nose syndrome of bats.</title>
        <authorList>
            <person name="Palmer J.M."/>
            <person name="Drees K.P."/>
            <person name="Foster J.T."/>
            <person name="Lindner D.L."/>
        </authorList>
    </citation>
    <scope>NUCLEOTIDE SEQUENCE [LARGE SCALE GENOMIC DNA]</scope>
    <source>
        <strain evidence="2 3">UAMH 10579</strain>
    </source>
</reference>
<feature type="region of interest" description="Disordered" evidence="1">
    <location>
        <begin position="438"/>
        <end position="495"/>
    </location>
</feature>
<protein>
    <submittedName>
        <fullName evidence="2">Uncharacterized protein</fullName>
    </submittedName>
</protein>
<dbReference type="PANTHER" id="PTHR38887">
    <property type="entry name" value="CHROMOSOME 21, WHOLE GENOME SHOTGUN SEQUENCE"/>
    <property type="match status" value="1"/>
</dbReference>
<dbReference type="AlphaFoldDB" id="A0A1B8GXU9"/>
<organism evidence="2 3">
    <name type="scientific">Pseudogymnoascus verrucosus</name>
    <dbReference type="NCBI Taxonomy" id="342668"/>
    <lineage>
        <taxon>Eukaryota</taxon>
        <taxon>Fungi</taxon>
        <taxon>Dikarya</taxon>
        <taxon>Ascomycota</taxon>
        <taxon>Pezizomycotina</taxon>
        <taxon>Leotiomycetes</taxon>
        <taxon>Thelebolales</taxon>
        <taxon>Thelebolaceae</taxon>
        <taxon>Pseudogymnoascus</taxon>
    </lineage>
</organism>
<reference evidence="3" key="2">
    <citation type="journal article" date="2018" name="Nat. Commun.">
        <title>Extreme sensitivity to ultraviolet light in the fungal pathogen causing white-nose syndrome of bats.</title>
        <authorList>
            <person name="Palmer J.M."/>
            <person name="Drees K.P."/>
            <person name="Foster J.T."/>
            <person name="Lindner D.L."/>
        </authorList>
    </citation>
    <scope>NUCLEOTIDE SEQUENCE [LARGE SCALE GENOMIC DNA]</scope>
    <source>
        <strain evidence="3">UAMH 10579</strain>
    </source>
</reference>
<name>A0A1B8GXU9_9PEZI</name>
<dbReference type="InterPro" id="IPR053221">
    <property type="entry name" value="Burnettramic_acid_biosynth"/>
</dbReference>
<evidence type="ECO:0000256" key="1">
    <source>
        <dbReference type="SAM" id="MobiDB-lite"/>
    </source>
</evidence>
<sequence>MGKLRGLLSSGIGLAMEAASAQSSQSPRVYDSSRYERANYHSRSLDGFQQSQLAHFSDENYARTEFNETGNEIYDEQQFCSEQLLTQGGLSYPVIIPQRRPENKSRGWSRAYAPALEGCGIDQETFLSFIESFNRESQSSPYLDAVNVAALGVGFAPGIAPIVISTALPIAVQYAKQSQTNHKTKTYLDRMNEELFVPHGLFAMVMTYKPEQSSTIVNTNSISSSQLQDTAANRFENPENIRTQRFQMPEASPLIFFEAGSLPTDQPSNRLDKITDFISDYHDRRARARFAEGNPGSPLAGPAPKFGNRFADPTSTNNNGSLLSTISGNDRQSDKETSKRSRKEERNAQREGRRGPKDNGNERGHLIHGLVSNLAERSGHGGSFGRGRPRLISGVRGIVNGSGSSTANRKDQGLLKSIKSIEANSDVLYLMIVNNPTSDIASREPRSPHGTRQNPEEVYDWQEDPQLDYSYDGALSGERFHPRDRHDPTHDERYTTDNYGRFEQQVVPYQYQYQQNTPSSPPPRYNGIVTRRDTRPQNWDRNDDKEYCVTGF</sequence>
<accession>A0A1B8GXU9</accession>
<dbReference type="GeneID" id="28834481"/>
<keyword evidence="3" id="KW-1185">Reference proteome</keyword>
<feature type="compositionally biased region" description="Acidic residues" evidence="1">
    <location>
        <begin position="457"/>
        <end position="466"/>
    </location>
</feature>
<feature type="compositionally biased region" description="Polar residues" evidence="1">
    <location>
        <begin position="313"/>
        <end position="330"/>
    </location>
</feature>
<dbReference type="PANTHER" id="PTHR38887:SF1">
    <property type="entry name" value="RAS MODIFICATION PROTEIN ERF4"/>
    <property type="match status" value="1"/>
</dbReference>
<feature type="region of interest" description="Disordered" evidence="1">
    <location>
        <begin position="513"/>
        <end position="543"/>
    </location>
</feature>
<evidence type="ECO:0000313" key="2">
    <source>
        <dbReference type="EMBL" id="OBU00673.1"/>
    </source>
</evidence>
<feature type="compositionally biased region" description="Basic and acidic residues" evidence="1">
    <location>
        <begin position="478"/>
        <end position="495"/>
    </location>
</feature>
<gene>
    <name evidence="2" type="ORF">VE01_01095</name>
</gene>
<proteinExistence type="predicted"/>
<feature type="region of interest" description="Disordered" evidence="1">
    <location>
        <begin position="290"/>
        <end position="365"/>
    </location>
</feature>
<dbReference type="EMBL" id="KV460208">
    <property type="protein sequence ID" value="OBU00673.1"/>
    <property type="molecule type" value="Genomic_DNA"/>
</dbReference>
<evidence type="ECO:0000313" key="3">
    <source>
        <dbReference type="Proteomes" id="UP000091956"/>
    </source>
</evidence>
<dbReference type="OrthoDB" id="3433125at2759"/>
<feature type="compositionally biased region" description="Basic and acidic residues" evidence="1">
    <location>
        <begin position="530"/>
        <end position="543"/>
    </location>
</feature>
<dbReference type="Proteomes" id="UP000091956">
    <property type="component" value="Unassembled WGS sequence"/>
</dbReference>
<feature type="compositionally biased region" description="Basic and acidic residues" evidence="1">
    <location>
        <begin position="331"/>
        <end position="365"/>
    </location>
</feature>